<reference evidence="3 4" key="1">
    <citation type="journal article" date="2018" name="Plant J.">
        <title>Genome sequences of Chlorella sorokiniana UTEX 1602 and Micractinium conductrix SAG 241.80: implications to maltose excretion by a green alga.</title>
        <authorList>
            <person name="Arriola M.B."/>
            <person name="Velmurugan N."/>
            <person name="Zhang Y."/>
            <person name="Plunkett M.H."/>
            <person name="Hondzo H."/>
            <person name="Barney B.M."/>
        </authorList>
    </citation>
    <scope>NUCLEOTIDE SEQUENCE [LARGE SCALE GENOMIC DNA]</scope>
    <source>
        <strain evidence="4">UTEX 1602</strain>
    </source>
</reference>
<comment type="caution">
    <text evidence="3">The sequence shown here is derived from an EMBL/GenBank/DDBJ whole genome shotgun (WGS) entry which is preliminary data.</text>
</comment>
<feature type="compositionally biased region" description="Low complexity" evidence="1">
    <location>
        <begin position="919"/>
        <end position="972"/>
    </location>
</feature>
<dbReference type="Pfam" id="PF13423">
    <property type="entry name" value="UCH_1"/>
    <property type="match status" value="1"/>
</dbReference>
<dbReference type="GO" id="GO:0031251">
    <property type="term" value="C:PAN complex"/>
    <property type="evidence" value="ECO:0007669"/>
    <property type="project" value="TreeGrafter"/>
</dbReference>
<dbReference type="InterPro" id="IPR036397">
    <property type="entry name" value="RNaseH_sf"/>
</dbReference>
<feature type="region of interest" description="Disordered" evidence="1">
    <location>
        <begin position="647"/>
        <end position="673"/>
    </location>
</feature>
<feature type="compositionally biased region" description="Gly residues" evidence="1">
    <location>
        <begin position="872"/>
        <end position="885"/>
    </location>
</feature>
<dbReference type="SUPFAM" id="SSF54001">
    <property type="entry name" value="Cysteine proteinases"/>
    <property type="match status" value="1"/>
</dbReference>
<feature type="region of interest" description="Disordered" evidence="1">
    <location>
        <begin position="410"/>
        <end position="430"/>
    </location>
</feature>
<dbReference type="InterPro" id="IPR028881">
    <property type="entry name" value="PAN2_UCH_dom"/>
</dbReference>
<dbReference type="GO" id="GO:0000932">
    <property type="term" value="C:P-body"/>
    <property type="evidence" value="ECO:0007669"/>
    <property type="project" value="TreeGrafter"/>
</dbReference>
<evidence type="ECO:0000259" key="2">
    <source>
        <dbReference type="SMART" id="SM00479"/>
    </source>
</evidence>
<dbReference type="InterPro" id="IPR013520">
    <property type="entry name" value="Ribonucl_H"/>
</dbReference>
<dbReference type="SUPFAM" id="SSF53098">
    <property type="entry name" value="Ribonuclease H-like"/>
    <property type="match status" value="1"/>
</dbReference>
<dbReference type="InterPro" id="IPR015943">
    <property type="entry name" value="WD40/YVTN_repeat-like_dom_sf"/>
</dbReference>
<dbReference type="PANTHER" id="PTHR15728">
    <property type="entry name" value="DEADENYLATION COMPLEX CATALYTIC SUBUNIT PAN2"/>
    <property type="match status" value="1"/>
</dbReference>
<dbReference type="EMBL" id="LHPG02000005">
    <property type="protein sequence ID" value="PRW58395.1"/>
    <property type="molecule type" value="Genomic_DNA"/>
</dbReference>
<dbReference type="FunFam" id="3.30.420.10:FF:000175">
    <property type="entry name" value="RNA exonuclease 5"/>
    <property type="match status" value="1"/>
</dbReference>
<dbReference type="InterPro" id="IPR038765">
    <property type="entry name" value="Papain-like_cys_pep_sf"/>
</dbReference>
<feature type="domain" description="Exonuclease" evidence="2">
    <location>
        <begin position="1104"/>
        <end position="1286"/>
    </location>
</feature>
<dbReference type="OrthoDB" id="16516at2759"/>
<dbReference type="STRING" id="3076.A0A2P6TWF4"/>
<dbReference type="Gene3D" id="2.130.10.10">
    <property type="entry name" value="YVTN repeat-like/Quinoprotein amine dehydrogenase"/>
    <property type="match status" value="1"/>
</dbReference>
<gene>
    <name evidence="3" type="ORF">C2E21_2878</name>
</gene>
<dbReference type="Proteomes" id="UP000239899">
    <property type="component" value="Unassembled WGS sequence"/>
</dbReference>
<dbReference type="PANTHER" id="PTHR15728:SF0">
    <property type="entry name" value="PAN2-PAN3 DEADENYLATION COMPLEX CATALYTIC SUBUNIT PAN2"/>
    <property type="match status" value="1"/>
</dbReference>
<sequence length="1410" mass="149335">MWGEGALGELASAPVHPRLTDQVNALAFDPAEEALWAGTESGLVCQLVSPGLEPYSAFPAHQDRVIELRTLGEAAVSISCCDLSVHGSGGLQRLSWSHEAGDLAALGLEPRSTRVVLGRSSGGLLLFDLKLGKPVGTADTSGRGVVALCGPTGRGSLVMGTTDGCICLLDPRSGYKAETSLQAHPGGFAALDARGELVASCGYVSRMGRLTLDTYAKVFDVRMGARMLASVPFAPGPAMLHFHPRFSSTLLLASSSGAFTLADAQGMSGGGMYQIETEGDMLVSAALSSSGECLAFGGSGGYIHLWAPSADPAVNQMQQVLTVPEPPTPLVSLSEDDPLSLAPTYFPAEANGLLSDLGPFDGMAVGLPPRVVDASLLKGMKQSDFVGYIQNPHVQRGAPFGAATRAAAPQRNARVQPRPDSQELEAARAERARKRAAAGGVVLPGRYKRVHIKQQQGVRFEEFDFSYYNRTPFTGLENDLANCYTNALLQVLFFTPAMRDALLQHVPDAAAEFCLTDEMSFLFRMLATAAQGTVCQAANLLRALRQNKEAAGLGLLEGVKGERGATDIEVEAKKERSLSKRVQSLSRFLLEALNKEGSAGARQSMVEAVYGLLQRQRMQCLSRPNRPDQVKESRVFQVDLLYPPAKDRPAGAAGTIRSGTASVPGSAPTSPDAKSVASSAAAAAAASAAAGAAAGGAGRPAFADLLQQSLKVQSEMRAWFDEEVKYQYVRQTRVPKTLPQVLVVNCGLQDKEDLCWWQPVPYAAVDLEGEPVTRQRAWMPHAIAVTSDPEGWTVAVQEASSAEDLLAASCGVAAGAVAAMESVPPGGSRAVYELTAVVVLIRDEDDAEEAAESGQEYEGHLVAHIKAAGGSASGGGGGAGGGASGSGPTTPRMPAVPAVSPHAIASMLLPGAGAAAAAAAAAASPRQQPSPQQQATQQQQSPQQQSPQQSAQQQQQQSPQQQAAQADPGQQQLSGTEAEAIQKASDTLAATLSTPRSVHSTPPFNRHPQRYNWMVFNDFHITASLPEEVGELYGGQKLPCLLYYTQVEAVRRAAELPPLPPRPVLNPEGFLALCRMPPLQGPKVRLHKPTFAPLLPTELPQPGALFALDAEFVAYSPPEKALLRGVEVEVRPSRLGLARVSLLRGQGSSKGTPCIDDYIKSAEPVYDYLTKFSGLVPGDLDPARSPHYLTTLKRAYLKLRYLVDAGAVFVGHGLKKDFRMINIVVPPSQIVDTVDLFHAKRSRKLSLRFLASYLLRSSIQEHTHDSIEDAATALKLYDVYQQLVREGAFEAKLQEMYDWGKRFGWDPVIWKDGQPHPAPQQPPAGAYAAGASGSGGAGGPAAMGAAAAGPGAAQAAAARGGVGMGMGGPGAHPHMQQHNPHGYHHHHQHQHQHQAQQRGMHGRGRGFGRR</sequence>
<dbReference type="Gene3D" id="3.90.70.10">
    <property type="entry name" value="Cysteine proteinases"/>
    <property type="match status" value="1"/>
</dbReference>
<feature type="compositionally biased region" description="Polar residues" evidence="1">
    <location>
        <begin position="657"/>
        <end position="669"/>
    </location>
</feature>
<dbReference type="GO" id="GO:0000289">
    <property type="term" value="P:nuclear-transcribed mRNA poly(A) tail shortening"/>
    <property type="evidence" value="ECO:0007669"/>
    <property type="project" value="TreeGrafter"/>
</dbReference>
<dbReference type="GO" id="GO:0003676">
    <property type="term" value="F:nucleic acid binding"/>
    <property type="evidence" value="ECO:0007669"/>
    <property type="project" value="InterPro"/>
</dbReference>
<dbReference type="Pfam" id="PF20770">
    <property type="entry name" value="PAN2_N"/>
    <property type="match status" value="1"/>
</dbReference>
<dbReference type="InterPro" id="IPR050785">
    <property type="entry name" value="PAN2-PAN3_catalytic_subunit"/>
</dbReference>
<keyword evidence="4" id="KW-1185">Reference proteome</keyword>
<dbReference type="InterPro" id="IPR036322">
    <property type="entry name" value="WD40_repeat_dom_sf"/>
</dbReference>
<feature type="region of interest" description="Disordered" evidence="1">
    <location>
        <begin position="919"/>
        <end position="982"/>
    </location>
</feature>
<evidence type="ECO:0000313" key="3">
    <source>
        <dbReference type="EMBL" id="PRW58395.1"/>
    </source>
</evidence>
<dbReference type="SMART" id="SM00479">
    <property type="entry name" value="EXOIII"/>
    <property type="match status" value="1"/>
</dbReference>
<dbReference type="InterPro" id="IPR048841">
    <property type="entry name" value="PAN2_N"/>
</dbReference>
<dbReference type="CDD" id="cd06143">
    <property type="entry name" value="PAN2_exo"/>
    <property type="match status" value="1"/>
</dbReference>
<proteinExistence type="predicted"/>
<feature type="region of interest" description="Disordered" evidence="1">
    <location>
        <begin position="1310"/>
        <end position="1346"/>
    </location>
</feature>
<dbReference type="Pfam" id="PF00929">
    <property type="entry name" value="RNase_T"/>
    <property type="match status" value="1"/>
</dbReference>
<feature type="compositionally biased region" description="Basic residues" evidence="1">
    <location>
        <begin position="1400"/>
        <end position="1410"/>
    </location>
</feature>
<feature type="region of interest" description="Disordered" evidence="1">
    <location>
        <begin position="1363"/>
        <end position="1410"/>
    </location>
</feature>
<dbReference type="Gene3D" id="3.30.420.10">
    <property type="entry name" value="Ribonuclease H-like superfamily/Ribonuclease H"/>
    <property type="match status" value="1"/>
</dbReference>
<dbReference type="GO" id="GO:0004535">
    <property type="term" value="F:poly(A)-specific ribonuclease activity"/>
    <property type="evidence" value="ECO:0007669"/>
    <property type="project" value="TreeGrafter"/>
</dbReference>
<feature type="region of interest" description="Disordered" evidence="1">
    <location>
        <begin position="872"/>
        <end position="896"/>
    </location>
</feature>
<dbReference type="SUPFAM" id="SSF50978">
    <property type="entry name" value="WD40 repeat-like"/>
    <property type="match status" value="1"/>
</dbReference>
<dbReference type="InterPro" id="IPR012337">
    <property type="entry name" value="RNaseH-like_sf"/>
</dbReference>
<protein>
    <submittedName>
        <fullName evidence="3">PAB-dependent poly(A)-specific ribonuclease subunit 2</fullName>
    </submittedName>
</protein>
<name>A0A2P6TWF4_CHLSO</name>
<evidence type="ECO:0000256" key="1">
    <source>
        <dbReference type="SAM" id="MobiDB-lite"/>
    </source>
</evidence>
<evidence type="ECO:0000313" key="4">
    <source>
        <dbReference type="Proteomes" id="UP000239899"/>
    </source>
</evidence>
<feature type="compositionally biased region" description="Low complexity" evidence="1">
    <location>
        <begin position="1371"/>
        <end position="1380"/>
    </location>
</feature>
<feature type="compositionally biased region" description="Basic residues" evidence="1">
    <location>
        <begin position="1381"/>
        <end position="1392"/>
    </location>
</feature>
<accession>A0A2P6TWF4</accession>
<organism evidence="3 4">
    <name type="scientific">Chlorella sorokiniana</name>
    <name type="common">Freshwater green alga</name>
    <dbReference type="NCBI Taxonomy" id="3076"/>
    <lineage>
        <taxon>Eukaryota</taxon>
        <taxon>Viridiplantae</taxon>
        <taxon>Chlorophyta</taxon>
        <taxon>core chlorophytes</taxon>
        <taxon>Trebouxiophyceae</taxon>
        <taxon>Chlorellales</taxon>
        <taxon>Chlorellaceae</taxon>
        <taxon>Chlorella clade</taxon>
        <taxon>Chlorella</taxon>
    </lineage>
</organism>
<feature type="compositionally biased region" description="Gly residues" evidence="1">
    <location>
        <begin position="1332"/>
        <end position="1341"/>
    </location>
</feature>